<evidence type="ECO:0000256" key="2">
    <source>
        <dbReference type="ARBA" id="ARBA00007935"/>
    </source>
</evidence>
<organism evidence="9 11">
    <name type="scientific">Iodidimonas gelatinilytica</name>
    <dbReference type="NCBI Taxonomy" id="1236966"/>
    <lineage>
        <taxon>Bacteria</taxon>
        <taxon>Pseudomonadati</taxon>
        <taxon>Pseudomonadota</taxon>
        <taxon>Alphaproteobacteria</taxon>
        <taxon>Iodidimonadales</taxon>
        <taxon>Iodidimonadaceae</taxon>
        <taxon>Iodidimonas</taxon>
    </lineage>
</organism>
<dbReference type="InterPro" id="IPR000522">
    <property type="entry name" value="ABC_transptr_permease_BtuC"/>
</dbReference>
<keyword evidence="3" id="KW-0813">Transport</keyword>
<evidence type="ECO:0000256" key="7">
    <source>
        <dbReference type="ARBA" id="ARBA00023136"/>
    </source>
</evidence>
<dbReference type="Proteomes" id="UP000322084">
    <property type="component" value="Unassembled WGS sequence"/>
</dbReference>
<dbReference type="AlphaFoldDB" id="A0A5A7MS92"/>
<keyword evidence="4" id="KW-1003">Cell membrane</keyword>
<keyword evidence="12" id="KW-1185">Reference proteome</keyword>
<comment type="caution">
    <text evidence="9">The sequence shown here is derived from an EMBL/GenBank/DDBJ whole genome shotgun (WGS) entry which is preliminary data.</text>
</comment>
<keyword evidence="7 8" id="KW-0472">Membrane</keyword>
<feature type="transmembrane region" description="Helical" evidence="8">
    <location>
        <begin position="114"/>
        <end position="134"/>
    </location>
</feature>
<accession>A0A5A7MYY0</accession>
<dbReference type="EMBL" id="BKCL01000004">
    <property type="protein sequence ID" value="GEQ97878.1"/>
    <property type="molecule type" value="Genomic_DNA"/>
</dbReference>
<dbReference type="InterPro" id="IPR037294">
    <property type="entry name" value="ABC_BtuC-like"/>
</dbReference>
<dbReference type="PANTHER" id="PTHR30472:SF25">
    <property type="entry name" value="ABC TRANSPORTER PERMEASE PROTEIN MJ0876-RELATED"/>
    <property type="match status" value="1"/>
</dbReference>
<feature type="transmembrane region" description="Helical" evidence="8">
    <location>
        <begin position="88"/>
        <end position="108"/>
    </location>
</feature>
<evidence type="ECO:0000256" key="1">
    <source>
        <dbReference type="ARBA" id="ARBA00004651"/>
    </source>
</evidence>
<dbReference type="GO" id="GO:0022857">
    <property type="term" value="F:transmembrane transporter activity"/>
    <property type="evidence" value="ECO:0007669"/>
    <property type="project" value="InterPro"/>
</dbReference>
<dbReference type="Pfam" id="PF01032">
    <property type="entry name" value="FecCD"/>
    <property type="match status" value="1"/>
</dbReference>
<dbReference type="Proteomes" id="UP000325187">
    <property type="component" value="Unassembled WGS sequence"/>
</dbReference>
<gene>
    <name evidence="9" type="ORF">JCM17844_15150</name>
    <name evidence="10" type="ORF">JCM17845_06190</name>
</gene>
<keyword evidence="5 8" id="KW-0812">Transmembrane</keyword>
<evidence type="ECO:0000256" key="3">
    <source>
        <dbReference type="ARBA" id="ARBA00022448"/>
    </source>
</evidence>
<evidence type="ECO:0000313" key="12">
    <source>
        <dbReference type="Proteomes" id="UP000325187"/>
    </source>
</evidence>
<dbReference type="EMBL" id="BKCM01000002">
    <property type="protein sequence ID" value="GEQ99995.1"/>
    <property type="molecule type" value="Genomic_DNA"/>
</dbReference>
<sequence length="140" mass="13931">MTGYARLLWVLLVLVLVLSGVSLSLGPAKIGFAEAFHALGAGEGSMEAAILWQIRLPRLLLGLLVGGSLGLSGAALQGLLRNPLAEPGIIGVSASAGFGAVLALYFSAAGMTLSVPFSAMAGAGVATALLILLASAMPVC</sequence>
<evidence type="ECO:0000256" key="8">
    <source>
        <dbReference type="SAM" id="Phobius"/>
    </source>
</evidence>
<comment type="similarity">
    <text evidence="2">Belongs to the binding-protein-dependent transport system permease family. FecCD subfamily.</text>
</comment>
<comment type="subcellular location">
    <subcellularLocation>
        <location evidence="1">Cell membrane</location>
        <topology evidence="1">Multi-pass membrane protein</topology>
    </subcellularLocation>
</comment>
<dbReference type="SUPFAM" id="SSF81345">
    <property type="entry name" value="ABC transporter involved in vitamin B12 uptake, BtuC"/>
    <property type="match status" value="1"/>
</dbReference>
<evidence type="ECO:0000256" key="4">
    <source>
        <dbReference type="ARBA" id="ARBA00022475"/>
    </source>
</evidence>
<name>A0A5A7MS92_9PROT</name>
<dbReference type="GO" id="GO:0005886">
    <property type="term" value="C:plasma membrane"/>
    <property type="evidence" value="ECO:0007669"/>
    <property type="project" value="UniProtKB-SubCell"/>
</dbReference>
<dbReference type="Gene3D" id="1.10.3470.10">
    <property type="entry name" value="ABC transporter involved in vitamin B12 uptake, BtuC"/>
    <property type="match status" value="1"/>
</dbReference>
<evidence type="ECO:0000313" key="10">
    <source>
        <dbReference type="EMBL" id="GEQ99995.1"/>
    </source>
</evidence>
<keyword evidence="6 8" id="KW-1133">Transmembrane helix</keyword>
<evidence type="ECO:0000313" key="11">
    <source>
        <dbReference type="Proteomes" id="UP000322084"/>
    </source>
</evidence>
<feature type="transmembrane region" description="Helical" evidence="8">
    <location>
        <begin position="59"/>
        <end position="76"/>
    </location>
</feature>
<reference evidence="11 12" key="1">
    <citation type="submission" date="2019-09" db="EMBL/GenBank/DDBJ databases">
        <title>NBRP : Genome information of microbial organism related human and environment.</title>
        <authorList>
            <person name="Hattori M."/>
            <person name="Oshima K."/>
            <person name="Inaba H."/>
            <person name="Suda W."/>
            <person name="Sakamoto M."/>
            <person name="Iino T."/>
            <person name="Kitahara M."/>
            <person name="Oshida Y."/>
            <person name="Iida T."/>
            <person name="Kudo T."/>
            <person name="Itoh T."/>
            <person name="Ohkuma M."/>
        </authorList>
    </citation>
    <scope>NUCLEOTIDE SEQUENCE [LARGE SCALE GENOMIC DNA]</scope>
    <source>
        <strain evidence="9 11">Hi-2</strain>
        <strain evidence="10 12">Mie-1</strain>
    </source>
</reference>
<evidence type="ECO:0000256" key="5">
    <source>
        <dbReference type="ARBA" id="ARBA00022692"/>
    </source>
</evidence>
<evidence type="ECO:0008006" key="13">
    <source>
        <dbReference type="Google" id="ProtNLM"/>
    </source>
</evidence>
<evidence type="ECO:0000256" key="6">
    <source>
        <dbReference type="ARBA" id="ARBA00022989"/>
    </source>
</evidence>
<dbReference type="PANTHER" id="PTHR30472">
    <property type="entry name" value="FERRIC ENTEROBACTIN TRANSPORT SYSTEM PERMEASE PROTEIN"/>
    <property type="match status" value="1"/>
</dbReference>
<accession>A0A5A7MS92</accession>
<proteinExistence type="inferred from homology"/>
<evidence type="ECO:0000313" key="9">
    <source>
        <dbReference type="EMBL" id="GEQ97878.1"/>
    </source>
</evidence>
<protein>
    <recommendedName>
        <fullName evidence="13">Iron ABC transporter permease</fullName>
    </recommendedName>
</protein>